<name>A0ABY6HKJ9_9ARCH</name>
<dbReference type="Gene3D" id="3.50.50.60">
    <property type="entry name" value="FAD/NAD(P)-binding domain"/>
    <property type="match status" value="2"/>
</dbReference>
<dbReference type="Pfam" id="PF07992">
    <property type="entry name" value="Pyr_redox_2"/>
    <property type="match status" value="1"/>
</dbReference>
<evidence type="ECO:0000256" key="1">
    <source>
        <dbReference type="ARBA" id="ARBA00001974"/>
    </source>
</evidence>
<dbReference type="PRINTS" id="PR00411">
    <property type="entry name" value="PNDRDTASEI"/>
</dbReference>
<sequence>MKIIIIGNGIAGQTVADLARKQDPNALIDIYSKELYPYYSRIFLPQYIANEKSLDNLIVRNEKWFEEKNINLHLGIEVETIFPQKKQIKLKNQQELEKYDKLFIATGSNARFLPFDNPSVEGMFTLRNIKDADEIKRFIEKNRVKDVLIIGGGLLGIELGYHLRELNLNVSICEISNYLLPRQLDEGTSKLLQKYLESKGINIICGQSVSEVLGKDQVEGIRLKSGKSIKFQMILQQMGIIPEISIAKNAGLDTERGILVNEYLQTSDPDILAVGDCVQFNGLIWGIIPASIEQSKIAVQYVFGQNPEPYLGTFWNTRLKIAGLKLSCFGEPPTDQLGEEQLLENIDEDSFICRKVTLENNKIKGAILMGPGKDSFFLNNLGKEVDKEELKRKINE</sequence>
<evidence type="ECO:0000313" key="6">
    <source>
        <dbReference type="Proteomes" id="UP001208689"/>
    </source>
</evidence>
<gene>
    <name evidence="5" type="ORF">NEF87_000335</name>
</gene>
<dbReference type="EC" id="1.18.1.-" evidence="5"/>
<dbReference type="GO" id="GO:0016491">
    <property type="term" value="F:oxidoreductase activity"/>
    <property type="evidence" value="ECO:0007669"/>
    <property type="project" value="UniProtKB-KW"/>
</dbReference>
<dbReference type="InterPro" id="IPR050260">
    <property type="entry name" value="FAD-bd_OxRdtase"/>
</dbReference>
<dbReference type="Gene3D" id="3.30.390.30">
    <property type="match status" value="1"/>
</dbReference>
<keyword evidence="5" id="KW-0560">Oxidoreductase</keyword>
<dbReference type="PANTHER" id="PTHR43429:SF3">
    <property type="entry name" value="NITRITE REDUCTASE [NAD(P)H]"/>
    <property type="match status" value="1"/>
</dbReference>
<dbReference type="EMBL" id="CP104013">
    <property type="protein sequence ID" value="UYP44050.1"/>
    <property type="molecule type" value="Genomic_DNA"/>
</dbReference>
<comment type="cofactor">
    <cofactor evidence="1">
        <name>FAD</name>
        <dbReference type="ChEBI" id="CHEBI:57692"/>
    </cofactor>
</comment>
<dbReference type="SUPFAM" id="SSF51905">
    <property type="entry name" value="FAD/NAD(P)-binding domain"/>
    <property type="match status" value="2"/>
</dbReference>
<feature type="domain" description="FAD/NAD(P)-binding" evidence="4">
    <location>
        <begin position="1"/>
        <end position="282"/>
    </location>
</feature>
<protein>
    <submittedName>
        <fullName evidence="5">Nitric oxide reductase FlRd-NAD(+) reductase</fullName>
        <ecNumber evidence="5">1.18.1.-</ecNumber>
    </submittedName>
</protein>
<evidence type="ECO:0000259" key="4">
    <source>
        <dbReference type="Pfam" id="PF07992"/>
    </source>
</evidence>
<keyword evidence="6" id="KW-1185">Reference proteome</keyword>
<proteinExistence type="predicted"/>
<evidence type="ECO:0000313" key="5">
    <source>
        <dbReference type="EMBL" id="UYP44050.1"/>
    </source>
</evidence>
<dbReference type="Proteomes" id="UP001208689">
    <property type="component" value="Chromosome"/>
</dbReference>
<organism evidence="5 6">
    <name type="scientific">Candidatus Lokiarchaeum ossiferum</name>
    <dbReference type="NCBI Taxonomy" id="2951803"/>
    <lineage>
        <taxon>Archaea</taxon>
        <taxon>Promethearchaeati</taxon>
        <taxon>Promethearchaeota</taxon>
        <taxon>Promethearchaeia</taxon>
        <taxon>Promethearchaeales</taxon>
        <taxon>Promethearchaeaceae</taxon>
        <taxon>Candidatus Lokiarchaeum</taxon>
    </lineage>
</organism>
<dbReference type="PRINTS" id="PR00368">
    <property type="entry name" value="FADPNR"/>
</dbReference>
<keyword evidence="2" id="KW-0285">Flavoprotein</keyword>
<evidence type="ECO:0000256" key="2">
    <source>
        <dbReference type="ARBA" id="ARBA00022630"/>
    </source>
</evidence>
<evidence type="ECO:0000256" key="3">
    <source>
        <dbReference type="ARBA" id="ARBA00022827"/>
    </source>
</evidence>
<accession>A0ABY6HKJ9</accession>
<dbReference type="InterPro" id="IPR023753">
    <property type="entry name" value="FAD/NAD-binding_dom"/>
</dbReference>
<keyword evidence="3" id="KW-0274">FAD</keyword>
<dbReference type="PANTHER" id="PTHR43429">
    <property type="entry name" value="PYRIDINE NUCLEOTIDE-DISULFIDE OXIDOREDUCTASE DOMAIN-CONTAINING"/>
    <property type="match status" value="1"/>
</dbReference>
<reference evidence="5" key="1">
    <citation type="submission" date="2022-09" db="EMBL/GenBank/DDBJ databases">
        <title>Actin cytoskeleton and complex cell architecture in an #Asgard archaeon.</title>
        <authorList>
            <person name="Ponce Toledo R.I."/>
            <person name="Schleper C."/>
            <person name="Rodrigues Oliveira T."/>
            <person name="Wollweber F."/>
            <person name="Xu J."/>
            <person name="Rittmann S."/>
            <person name="Klingl A."/>
            <person name="Pilhofer M."/>
        </authorList>
    </citation>
    <scope>NUCLEOTIDE SEQUENCE</scope>
    <source>
        <strain evidence="5">B-35</strain>
    </source>
</reference>
<dbReference type="InterPro" id="IPR016156">
    <property type="entry name" value="FAD/NAD-linked_Rdtase_dimer_sf"/>
</dbReference>
<dbReference type="InterPro" id="IPR036188">
    <property type="entry name" value="FAD/NAD-bd_sf"/>
</dbReference>